<dbReference type="Pfam" id="PF22600">
    <property type="entry name" value="MTPAP-like_central"/>
    <property type="match status" value="1"/>
</dbReference>
<sequence>MVDLPVGADAKVTSPSSSLFDSYQFDCGAEQVARKLIQKVQLTAASEERRARIIDYVQRFIRNRIGAQVFPYGSVPLKTYLPDGDIDLTAFGGVISEDKFADEIKFALEEESKNKAAEFVVKDVQLIHAEVKLVKCIVQDIVVDISLNQIGGLSALCFLEQVDRFIGKDHLFKRSIILTKAWCYYESRILGAHHGLISTYALEIMVLYIFHLFYSTLNGPLSVLHKFLDYFSKFDWETYCISLKGPVRLSSLPDVVPEILEECCGDLMLTSDFLSSCTKEFSIPSKTSRGFQQKHLNIIDPLKETNNLGRSVNKANFYRIRSAFNYGAQRLDRILLQPEHVIPKELDKFFSDSMARHGCGKRHDVQDFIPPPTGNGAITNLPVCKAELPKNDIFSESHVNHTHLATDLATSGVQGLRISSDTPDTMVTVTESAPATVKIVCAPHLFFSNSKTCNGSTRSRKSDSDHRDDPKESVSSAKANAILLDTTKTLTLSGHSMNMKRDQGSASRIGMPESLNILVDLTGDYDSYLYGLEYGRWCTEYKLAVPSSPVPPSRSPPLFQIKNPPDDVQSLSQLPTNGFSFRHPNSFHPGSPVYPMPHLLLPGVIGWEEMPKPRGMGTYFPNTNQPPQGYRPSTLKGRSQAPPRSIHNKEQNPIFIEPSMLDRSLPEPALHSESRQPQSSHSHSLTMEREPEGTVEFGVGQAFGTSIQEISRRQGPVSSSPRSFPSTPRPQPGFSKEHDRMAMRSSYSLKDEDDFPPLSV</sequence>
<evidence type="ECO:0000256" key="1">
    <source>
        <dbReference type="SAM" id="MobiDB-lite"/>
    </source>
</evidence>
<feature type="region of interest" description="Disordered" evidence="1">
    <location>
        <begin position="453"/>
        <end position="478"/>
    </location>
</feature>
<feature type="domain" description="Poly(A) RNA polymerase mitochondrial-like central palm" evidence="2">
    <location>
        <begin position="34"/>
        <end position="154"/>
    </location>
</feature>
<name>A0A2Z7C9T5_9LAMI</name>
<dbReference type="Proteomes" id="UP000250235">
    <property type="component" value="Unassembled WGS sequence"/>
</dbReference>
<dbReference type="AlphaFoldDB" id="A0A2Z7C9T5"/>
<dbReference type="Gene3D" id="1.10.1410.10">
    <property type="match status" value="1"/>
</dbReference>
<evidence type="ECO:0008006" key="6">
    <source>
        <dbReference type="Google" id="ProtNLM"/>
    </source>
</evidence>
<dbReference type="SUPFAM" id="SSF81631">
    <property type="entry name" value="PAP/OAS1 substrate-binding domain"/>
    <property type="match status" value="1"/>
</dbReference>
<feature type="region of interest" description="Disordered" evidence="1">
    <location>
        <begin position="668"/>
        <end position="691"/>
    </location>
</feature>
<feature type="compositionally biased region" description="Low complexity" evidence="1">
    <location>
        <begin position="716"/>
        <end position="726"/>
    </location>
</feature>
<dbReference type="Gene3D" id="3.30.460.10">
    <property type="entry name" value="Beta Polymerase, domain 2"/>
    <property type="match status" value="1"/>
</dbReference>
<proteinExistence type="predicted"/>
<feature type="region of interest" description="Disordered" evidence="1">
    <location>
        <begin position="703"/>
        <end position="760"/>
    </location>
</feature>
<evidence type="ECO:0000313" key="5">
    <source>
        <dbReference type="Proteomes" id="UP000250235"/>
    </source>
</evidence>
<accession>A0A2Z7C9T5</accession>
<reference evidence="4 5" key="1">
    <citation type="journal article" date="2015" name="Proc. Natl. Acad. Sci. U.S.A.">
        <title>The resurrection genome of Boea hygrometrica: A blueprint for survival of dehydration.</title>
        <authorList>
            <person name="Xiao L."/>
            <person name="Yang G."/>
            <person name="Zhang L."/>
            <person name="Yang X."/>
            <person name="Zhao S."/>
            <person name="Ji Z."/>
            <person name="Zhou Q."/>
            <person name="Hu M."/>
            <person name="Wang Y."/>
            <person name="Chen M."/>
            <person name="Xu Y."/>
            <person name="Jin H."/>
            <person name="Xiao X."/>
            <person name="Hu G."/>
            <person name="Bao F."/>
            <person name="Hu Y."/>
            <person name="Wan P."/>
            <person name="Li L."/>
            <person name="Deng X."/>
            <person name="Kuang T."/>
            <person name="Xiang C."/>
            <person name="Zhu J.K."/>
            <person name="Oliver M.J."/>
            <person name="He Y."/>
        </authorList>
    </citation>
    <scope>NUCLEOTIDE SEQUENCE [LARGE SCALE GENOMIC DNA]</scope>
    <source>
        <strain evidence="5">cv. XS01</strain>
    </source>
</reference>
<dbReference type="EMBL" id="KQ999839">
    <property type="protein sequence ID" value="KZV41098.1"/>
    <property type="molecule type" value="Genomic_DNA"/>
</dbReference>
<dbReference type="Pfam" id="PF26180">
    <property type="entry name" value="PAP-OAS1"/>
    <property type="match status" value="1"/>
</dbReference>
<protein>
    <recommendedName>
        <fullName evidence="6">Polymerase nucleotidyl transferase domain-containing protein</fullName>
    </recommendedName>
</protein>
<evidence type="ECO:0000259" key="2">
    <source>
        <dbReference type="Pfam" id="PF22600"/>
    </source>
</evidence>
<dbReference type="InterPro" id="IPR058921">
    <property type="entry name" value="PAP/OAS1-rel"/>
</dbReference>
<dbReference type="InterPro" id="IPR058920">
    <property type="entry name" value="PAP-OAS1-bd-rel"/>
</dbReference>
<organism evidence="4 5">
    <name type="scientific">Dorcoceras hygrometricum</name>
    <dbReference type="NCBI Taxonomy" id="472368"/>
    <lineage>
        <taxon>Eukaryota</taxon>
        <taxon>Viridiplantae</taxon>
        <taxon>Streptophyta</taxon>
        <taxon>Embryophyta</taxon>
        <taxon>Tracheophyta</taxon>
        <taxon>Spermatophyta</taxon>
        <taxon>Magnoliopsida</taxon>
        <taxon>eudicotyledons</taxon>
        <taxon>Gunneridae</taxon>
        <taxon>Pentapetalae</taxon>
        <taxon>asterids</taxon>
        <taxon>lamiids</taxon>
        <taxon>Lamiales</taxon>
        <taxon>Gesneriaceae</taxon>
        <taxon>Didymocarpoideae</taxon>
        <taxon>Trichosporeae</taxon>
        <taxon>Loxocarpinae</taxon>
        <taxon>Dorcoceras</taxon>
    </lineage>
</organism>
<dbReference type="InterPro" id="IPR043519">
    <property type="entry name" value="NT_sf"/>
</dbReference>
<dbReference type="InterPro" id="IPR054708">
    <property type="entry name" value="MTPAP-like_central"/>
</dbReference>
<feature type="compositionally biased region" description="Basic and acidic residues" evidence="1">
    <location>
        <begin position="460"/>
        <end position="472"/>
    </location>
</feature>
<evidence type="ECO:0000313" key="4">
    <source>
        <dbReference type="EMBL" id="KZV41098.1"/>
    </source>
</evidence>
<dbReference type="PANTHER" id="PTHR45979:SF2">
    <property type="entry name" value="PAP_OAS1 SUBSTRATE-BINDING DOMAIN SUPERFAMILY"/>
    <property type="match status" value="1"/>
</dbReference>
<keyword evidence="5" id="KW-1185">Reference proteome</keyword>
<dbReference type="CDD" id="cd05402">
    <property type="entry name" value="NT_PAP_TUTase"/>
    <property type="match status" value="1"/>
</dbReference>
<feature type="compositionally biased region" description="Polar residues" evidence="1">
    <location>
        <begin position="675"/>
        <end position="685"/>
    </location>
</feature>
<dbReference type="PANTHER" id="PTHR45979">
    <property type="entry name" value="PAP/OAS1 SUBSTRATE-BINDING DOMAIN SUPERFAMILY"/>
    <property type="match status" value="1"/>
</dbReference>
<evidence type="ECO:0000259" key="3">
    <source>
        <dbReference type="Pfam" id="PF26180"/>
    </source>
</evidence>
<feature type="domain" description="PAP/OAS1 substrate-binding-related" evidence="3">
    <location>
        <begin position="166"/>
        <end position="353"/>
    </location>
</feature>
<gene>
    <name evidence="4" type="ORF">F511_14074</name>
</gene>
<dbReference type="OrthoDB" id="273917at2759"/>
<feature type="compositionally biased region" description="Acidic residues" evidence="1">
    <location>
        <begin position="751"/>
        <end position="760"/>
    </location>
</feature>
<dbReference type="SUPFAM" id="SSF81301">
    <property type="entry name" value="Nucleotidyltransferase"/>
    <property type="match status" value="1"/>
</dbReference>
<feature type="region of interest" description="Disordered" evidence="1">
    <location>
        <begin position="620"/>
        <end position="653"/>
    </location>
</feature>